<dbReference type="Gene3D" id="3.55.40.20">
    <property type="entry name" value="Iron/manganese superoxide dismutase, C-terminal domain"/>
    <property type="match status" value="1"/>
</dbReference>
<dbReference type="PRINTS" id="PR01703">
    <property type="entry name" value="MNSODISMTASE"/>
</dbReference>
<dbReference type="OrthoDB" id="9803125at2"/>
<dbReference type="PROSITE" id="PS00088">
    <property type="entry name" value="SOD_MN"/>
    <property type="match status" value="1"/>
</dbReference>
<dbReference type="PANTHER" id="PTHR43595:SF2">
    <property type="entry name" value="SMALL RIBOSOMAL SUBUNIT PROTEIN MS42"/>
    <property type="match status" value="1"/>
</dbReference>
<comment type="similarity">
    <text evidence="1 6">Belongs to the iron/manganese superoxide dismutase family.</text>
</comment>
<dbReference type="InterPro" id="IPR019832">
    <property type="entry name" value="Mn/Fe_SOD_C"/>
</dbReference>
<protein>
    <recommendedName>
        <fullName evidence="2 6">Superoxide dismutase</fullName>
        <ecNumber evidence="2 6">1.15.1.1</ecNumber>
    </recommendedName>
</protein>
<evidence type="ECO:0000256" key="4">
    <source>
        <dbReference type="ARBA" id="ARBA00023002"/>
    </source>
</evidence>
<dbReference type="SUPFAM" id="SSF54719">
    <property type="entry name" value="Fe,Mn superoxide dismutase (SOD), C-terminal domain"/>
    <property type="match status" value="1"/>
</dbReference>
<feature type="domain" description="Manganese/iron superoxide dismutase C-terminal" evidence="8">
    <location>
        <begin position="92"/>
        <end position="197"/>
    </location>
</feature>
<comment type="function">
    <text evidence="6">Destroys radicals which are normally produced within the cells and which are toxic to biological systems.</text>
</comment>
<dbReference type="EMBL" id="SMGO01000002">
    <property type="protein sequence ID" value="TCK82885.1"/>
    <property type="molecule type" value="Genomic_DNA"/>
</dbReference>
<dbReference type="AlphaFoldDB" id="A0A4R1LUX5"/>
<dbReference type="RefSeq" id="WP_132223094.1">
    <property type="nucleotide sequence ID" value="NZ_SMGO01000002.1"/>
</dbReference>
<keyword evidence="3 5" id="KW-0479">Metal-binding</keyword>
<feature type="binding site" evidence="5">
    <location>
        <position position="164"/>
    </location>
    <ligand>
        <name>Mn(2+)</name>
        <dbReference type="ChEBI" id="CHEBI:29035"/>
    </ligand>
</feature>
<dbReference type="PIRSF" id="PIRSF000349">
    <property type="entry name" value="SODismutase"/>
    <property type="match status" value="1"/>
</dbReference>
<gene>
    <name evidence="9" type="ORF">C8N28_1470</name>
</gene>
<dbReference type="InterPro" id="IPR019833">
    <property type="entry name" value="Mn/Fe_SOD_BS"/>
</dbReference>
<dbReference type="FunFam" id="1.10.287.990:FF:000001">
    <property type="entry name" value="Superoxide dismutase"/>
    <property type="match status" value="1"/>
</dbReference>
<feature type="binding site" evidence="5">
    <location>
        <position position="27"/>
    </location>
    <ligand>
        <name>Mn(2+)</name>
        <dbReference type="ChEBI" id="CHEBI:29035"/>
    </ligand>
</feature>
<feature type="domain" description="Manganese/iron superoxide dismutase N-terminal" evidence="7">
    <location>
        <begin position="3"/>
        <end position="85"/>
    </location>
</feature>
<evidence type="ECO:0000313" key="9">
    <source>
        <dbReference type="EMBL" id="TCK82885.1"/>
    </source>
</evidence>
<organism evidence="9 10">
    <name type="scientific">Albibacterium bauzanense</name>
    <dbReference type="NCBI Taxonomy" id="653929"/>
    <lineage>
        <taxon>Bacteria</taxon>
        <taxon>Pseudomonadati</taxon>
        <taxon>Bacteroidota</taxon>
        <taxon>Sphingobacteriia</taxon>
        <taxon>Sphingobacteriales</taxon>
        <taxon>Sphingobacteriaceae</taxon>
        <taxon>Albibacterium</taxon>
    </lineage>
</organism>
<evidence type="ECO:0000256" key="1">
    <source>
        <dbReference type="ARBA" id="ARBA00008714"/>
    </source>
</evidence>
<evidence type="ECO:0000259" key="7">
    <source>
        <dbReference type="Pfam" id="PF00081"/>
    </source>
</evidence>
<keyword evidence="4 6" id="KW-0560">Oxidoreductase</keyword>
<dbReference type="Pfam" id="PF02777">
    <property type="entry name" value="Sod_Fe_C"/>
    <property type="match status" value="1"/>
</dbReference>
<comment type="caution">
    <text evidence="9">The sequence shown here is derived from an EMBL/GenBank/DDBJ whole genome shotgun (WGS) entry which is preliminary data.</text>
</comment>
<dbReference type="GO" id="GO:0004784">
    <property type="term" value="F:superoxide dismutase activity"/>
    <property type="evidence" value="ECO:0007669"/>
    <property type="project" value="UniProtKB-EC"/>
</dbReference>
<dbReference type="SUPFAM" id="SSF46609">
    <property type="entry name" value="Fe,Mn superoxide dismutase (SOD), N-terminal domain"/>
    <property type="match status" value="1"/>
</dbReference>
<feature type="binding site" evidence="5">
    <location>
        <position position="168"/>
    </location>
    <ligand>
        <name>Mn(2+)</name>
        <dbReference type="ChEBI" id="CHEBI:29035"/>
    </ligand>
</feature>
<name>A0A4R1LUX5_9SPHI</name>
<reference evidence="9 10" key="1">
    <citation type="submission" date="2019-03" db="EMBL/GenBank/DDBJ databases">
        <title>Genomic Encyclopedia of Archaeal and Bacterial Type Strains, Phase II (KMG-II): from individual species to whole genera.</title>
        <authorList>
            <person name="Goeker M."/>
        </authorList>
    </citation>
    <scope>NUCLEOTIDE SEQUENCE [LARGE SCALE GENOMIC DNA]</scope>
    <source>
        <strain evidence="9 10">DSM 22554</strain>
    </source>
</reference>
<dbReference type="Gene3D" id="1.10.287.990">
    <property type="entry name" value="Fe,Mn superoxide dismutase (SOD) domain"/>
    <property type="match status" value="1"/>
</dbReference>
<dbReference type="PANTHER" id="PTHR43595">
    <property type="entry name" value="37S RIBOSOMAL PROTEIN S26, MITOCHONDRIAL"/>
    <property type="match status" value="1"/>
</dbReference>
<evidence type="ECO:0000256" key="3">
    <source>
        <dbReference type="ARBA" id="ARBA00022723"/>
    </source>
</evidence>
<dbReference type="GO" id="GO:0030145">
    <property type="term" value="F:manganese ion binding"/>
    <property type="evidence" value="ECO:0007669"/>
    <property type="project" value="UniProtKB-ARBA"/>
</dbReference>
<evidence type="ECO:0000256" key="5">
    <source>
        <dbReference type="PIRSR" id="PIRSR000349-1"/>
    </source>
</evidence>
<dbReference type="InterPro" id="IPR019831">
    <property type="entry name" value="Mn/Fe_SOD_N"/>
</dbReference>
<evidence type="ECO:0000256" key="2">
    <source>
        <dbReference type="ARBA" id="ARBA00012682"/>
    </source>
</evidence>
<accession>A0A4R1LUX5</accession>
<dbReference type="InterPro" id="IPR036324">
    <property type="entry name" value="Mn/Fe_SOD_N_sf"/>
</dbReference>
<dbReference type="EC" id="1.15.1.1" evidence="2 6"/>
<feature type="binding site" evidence="5">
    <location>
        <position position="77"/>
    </location>
    <ligand>
        <name>Mn(2+)</name>
        <dbReference type="ChEBI" id="CHEBI:29035"/>
    </ligand>
</feature>
<keyword evidence="10" id="KW-1185">Reference proteome</keyword>
<dbReference type="InterPro" id="IPR036314">
    <property type="entry name" value="SOD_C_sf"/>
</dbReference>
<dbReference type="InterPro" id="IPR001189">
    <property type="entry name" value="Mn/Fe_SOD"/>
</dbReference>
<evidence type="ECO:0000256" key="6">
    <source>
        <dbReference type="RuleBase" id="RU000414"/>
    </source>
</evidence>
<dbReference type="FunFam" id="3.55.40.20:FF:000001">
    <property type="entry name" value="Superoxide dismutase"/>
    <property type="match status" value="1"/>
</dbReference>
<dbReference type="Proteomes" id="UP000294616">
    <property type="component" value="Unassembled WGS sequence"/>
</dbReference>
<dbReference type="Pfam" id="PF00081">
    <property type="entry name" value="Sod_Fe_N"/>
    <property type="match status" value="1"/>
</dbReference>
<comment type="catalytic activity">
    <reaction evidence="6">
        <text>2 superoxide + 2 H(+) = H2O2 + O2</text>
        <dbReference type="Rhea" id="RHEA:20696"/>
        <dbReference type="ChEBI" id="CHEBI:15378"/>
        <dbReference type="ChEBI" id="CHEBI:15379"/>
        <dbReference type="ChEBI" id="CHEBI:16240"/>
        <dbReference type="ChEBI" id="CHEBI:18421"/>
        <dbReference type="EC" id="1.15.1.1"/>
    </reaction>
</comment>
<proteinExistence type="inferred from homology"/>
<evidence type="ECO:0000259" key="8">
    <source>
        <dbReference type="Pfam" id="PF02777"/>
    </source>
</evidence>
<evidence type="ECO:0000313" key="10">
    <source>
        <dbReference type="Proteomes" id="UP000294616"/>
    </source>
</evidence>
<dbReference type="GO" id="GO:0005737">
    <property type="term" value="C:cytoplasm"/>
    <property type="evidence" value="ECO:0007669"/>
    <property type="project" value="TreeGrafter"/>
</dbReference>
<sequence>MAFELPALPYASDALEPSIDKETMEIHHGKHHQAYVDNLNKAIEGTDAANLSLEEIIKNISKYSAAVRNNGGGHFNHSLFWTVLSKNGGGEPTGELAKAINEAFGSFDELKKQLQTAGATRFGSGWSWLIVDGSGKLKVSSTPNQDNPLMDVAEVKGTPIFGIDVWEHAYYLKYQNKRPAYLEAIFNVVDWNAVADRFAKAK</sequence>